<dbReference type="EMBL" id="KI964739">
    <property type="protein sequence ID" value="EUC29597.1"/>
    <property type="molecule type" value="Genomic_DNA"/>
</dbReference>
<protein>
    <submittedName>
        <fullName evidence="2">Uncharacterized protein</fullName>
    </submittedName>
</protein>
<sequence length="117" mass="12547">MHIPSVTPPAHRHTSIRTQTASLHPPQKAPKTHPSRLPPSDPRNPSASLTHATYPPTGRKSDVRPCIGSAYGCVRGTSSKQRVPADKRSSRRIGVSFHLNPPSAPPLRQSGCVGAPR</sequence>
<dbReference type="HOGENOM" id="CLU_2084446_0_0_1"/>
<proteinExistence type="predicted"/>
<dbReference type="Proteomes" id="UP000053841">
    <property type="component" value="Unassembled WGS sequence"/>
</dbReference>
<evidence type="ECO:0000313" key="2">
    <source>
        <dbReference type="EMBL" id="EUC29597.1"/>
    </source>
</evidence>
<gene>
    <name evidence="2" type="ORF">COCCADRAFT_106104</name>
</gene>
<feature type="region of interest" description="Disordered" evidence="1">
    <location>
        <begin position="1"/>
        <end position="117"/>
    </location>
</feature>
<accession>W6XQB3</accession>
<evidence type="ECO:0000256" key="1">
    <source>
        <dbReference type="SAM" id="MobiDB-lite"/>
    </source>
</evidence>
<dbReference type="AlphaFoldDB" id="W6XQB3"/>
<dbReference type="RefSeq" id="XP_007716099.1">
    <property type="nucleotide sequence ID" value="XM_007717909.1"/>
</dbReference>
<keyword evidence="3" id="KW-1185">Reference proteome</keyword>
<organism evidence="2 3">
    <name type="scientific">Cochliobolus carbonum (strain 26-R-13)</name>
    <name type="common">Maize leaf spot fungus</name>
    <name type="synonym">Bipolaris zeicola</name>
    <dbReference type="NCBI Taxonomy" id="930089"/>
    <lineage>
        <taxon>Eukaryota</taxon>
        <taxon>Fungi</taxon>
        <taxon>Dikarya</taxon>
        <taxon>Ascomycota</taxon>
        <taxon>Pezizomycotina</taxon>
        <taxon>Dothideomycetes</taxon>
        <taxon>Pleosporomycetidae</taxon>
        <taxon>Pleosporales</taxon>
        <taxon>Pleosporineae</taxon>
        <taxon>Pleosporaceae</taxon>
        <taxon>Bipolaris</taxon>
    </lineage>
</organism>
<reference evidence="2 3" key="1">
    <citation type="journal article" date="2013" name="PLoS Genet.">
        <title>Comparative genome structure, secondary metabolite, and effector coding capacity across Cochliobolus pathogens.</title>
        <authorList>
            <person name="Condon B.J."/>
            <person name="Leng Y."/>
            <person name="Wu D."/>
            <person name="Bushley K.E."/>
            <person name="Ohm R.A."/>
            <person name="Otillar R."/>
            <person name="Martin J."/>
            <person name="Schackwitz W."/>
            <person name="Grimwood J."/>
            <person name="MohdZainudin N."/>
            <person name="Xue C."/>
            <person name="Wang R."/>
            <person name="Manning V.A."/>
            <person name="Dhillon B."/>
            <person name="Tu Z.J."/>
            <person name="Steffenson B.J."/>
            <person name="Salamov A."/>
            <person name="Sun H."/>
            <person name="Lowry S."/>
            <person name="LaButti K."/>
            <person name="Han J."/>
            <person name="Copeland A."/>
            <person name="Lindquist E."/>
            <person name="Barry K."/>
            <person name="Schmutz J."/>
            <person name="Baker S.E."/>
            <person name="Ciuffetti L.M."/>
            <person name="Grigoriev I.V."/>
            <person name="Zhong S."/>
            <person name="Turgeon B.G."/>
        </authorList>
    </citation>
    <scope>NUCLEOTIDE SEQUENCE [LARGE SCALE GENOMIC DNA]</scope>
    <source>
        <strain evidence="2 3">26-R-13</strain>
    </source>
</reference>
<dbReference type="GeneID" id="19143342"/>
<evidence type="ECO:0000313" key="3">
    <source>
        <dbReference type="Proteomes" id="UP000053841"/>
    </source>
</evidence>
<dbReference type="KEGG" id="bze:COCCADRAFT_106104"/>
<name>W6XQB3_COCC2</name>